<dbReference type="InterPro" id="IPR036259">
    <property type="entry name" value="MFS_trans_sf"/>
</dbReference>
<sequence length="134" mass="14941">MRLIMTSFVGVISQTSTQMAAQFIIVRFMSFAMAGMTIVVVPVYQAETAPKILMISRIQIVILFGSLVTWGAASMDSNAGWIISVALQFLAPIFLLVLWFWVPEIPQWPVSKGRVEEAMKALSQIRKNTSEQDT</sequence>
<dbReference type="InterPro" id="IPR005828">
    <property type="entry name" value="MFS_sugar_transport-like"/>
</dbReference>
<dbReference type="GO" id="GO:0016020">
    <property type="term" value="C:membrane"/>
    <property type="evidence" value="ECO:0007669"/>
    <property type="project" value="UniProtKB-SubCell"/>
</dbReference>
<accession>A0A2T4H287</accession>
<evidence type="ECO:0008006" key="9">
    <source>
        <dbReference type="Google" id="ProtNLM"/>
    </source>
</evidence>
<dbReference type="SUPFAM" id="SSF103473">
    <property type="entry name" value="MFS general substrate transporter"/>
    <property type="match status" value="1"/>
</dbReference>
<evidence type="ECO:0000313" key="8">
    <source>
        <dbReference type="Proteomes" id="UP000241587"/>
    </source>
</evidence>
<dbReference type="PANTHER" id="PTHR48022:SF2">
    <property type="entry name" value="PLASTIDIC GLUCOSE TRANSPORTER 4"/>
    <property type="match status" value="1"/>
</dbReference>
<evidence type="ECO:0000256" key="2">
    <source>
        <dbReference type="ARBA" id="ARBA00022692"/>
    </source>
</evidence>
<proteinExistence type="predicted"/>
<comment type="subcellular location">
    <subcellularLocation>
        <location evidence="1">Membrane</location>
        <topology evidence="1">Multi-pass membrane protein</topology>
    </subcellularLocation>
</comment>
<dbReference type="Proteomes" id="UP000663297">
    <property type="component" value="Chromosome 3"/>
</dbReference>
<evidence type="ECO:0000256" key="5">
    <source>
        <dbReference type="SAM" id="Phobius"/>
    </source>
</evidence>
<dbReference type="GO" id="GO:0005351">
    <property type="term" value="F:carbohydrate:proton symporter activity"/>
    <property type="evidence" value="ECO:0007669"/>
    <property type="project" value="TreeGrafter"/>
</dbReference>
<gene>
    <name evidence="6" type="ORF">FCULG_00008953</name>
    <name evidence="7" type="ORF">HYE67_007844</name>
</gene>
<dbReference type="Proteomes" id="UP000241587">
    <property type="component" value="Unassembled WGS sequence"/>
</dbReference>
<feature type="transmembrane region" description="Helical" evidence="5">
    <location>
        <begin position="20"/>
        <end position="43"/>
    </location>
</feature>
<dbReference type="PANTHER" id="PTHR48022">
    <property type="entry name" value="PLASTIDIC GLUCOSE TRANSPORTER 4"/>
    <property type="match status" value="1"/>
</dbReference>
<reference evidence="6 8" key="1">
    <citation type="submission" date="2018-02" db="EMBL/GenBank/DDBJ databases">
        <title>Fusarium culmorum secondary metabolites in fungal-bacterial-plant interactions.</title>
        <authorList>
            <person name="Schmidt R."/>
        </authorList>
    </citation>
    <scope>NUCLEOTIDE SEQUENCE [LARGE SCALE GENOMIC DNA]</scope>
    <source>
        <strain evidence="6 8">PV</strain>
    </source>
</reference>
<dbReference type="EMBL" id="CP064749">
    <property type="protein sequence ID" value="QPC65613.1"/>
    <property type="molecule type" value="Genomic_DNA"/>
</dbReference>
<dbReference type="InterPro" id="IPR050360">
    <property type="entry name" value="MFS_Sugar_Transporters"/>
</dbReference>
<keyword evidence="2 5" id="KW-0812">Transmembrane</keyword>
<protein>
    <recommendedName>
        <fullName evidence="9">Major facilitator superfamily (MFS) profile domain-containing protein</fullName>
    </recommendedName>
</protein>
<dbReference type="AlphaFoldDB" id="A0A2T4H287"/>
<dbReference type="EMBL" id="PVEM01000003">
    <property type="protein sequence ID" value="PTD09919.1"/>
    <property type="molecule type" value="Genomic_DNA"/>
</dbReference>
<evidence type="ECO:0000256" key="1">
    <source>
        <dbReference type="ARBA" id="ARBA00004141"/>
    </source>
</evidence>
<keyword evidence="3 5" id="KW-1133">Transmembrane helix</keyword>
<name>A0A2T4H287_FUSCU</name>
<dbReference type="OrthoDB" id="6612291at2759"/>
<keyword evidence="4 5" id="KW-0472">Membrane</keyword>
<evidence type="ECO:0000256" key="3">
    <source>
        <dbReference type="ARBA" id="ARBA00022989"/>
    </source>
</evidence>
<dbReference type="Pfam" id="PF00083">
    <property type="entry name" value="Sugar_tr"/>
    <property type="match status" value="1"/>
</dbReference>
<organism evidence="6 8">
    <name type="scientific">Fusarium culmorum</name>
    <dbReference type="NCBI Taxonomy" id="5516"/>
    <lineage>
        <taxon>Eukaryota</taxon>
        <taxon>Fungi</taxon>
        <taxon>Dikarya</taxon>
        <taxon>Ascomycota</taxon>
        <taxon>Pezizomycotina</taxon>
        <taxon>Sordariomycetes</taxon>
        <taxon>Hypocreomycetidae</taxon>
        <taxon>Hypocreales</taxon>
        <taxon>Nectriaceae</taxon>
        <taxon>Fusarium</taxon>
    </lineage>
</organism>
<keyword evidence="8" id="KW-1185">Reference proteome</keyword>
<evidence type="ECO:0000313" key="7">
    <source>
        <dbReference type="EMBL" id="QPC65613.1"/>
    </source>
</evidence>
<feature type="transmembrane region" description="Helical" evidence="5">
    <location>
        <begin position="55"/>
        <end position="73"/>
    </location>
</feature>
<reference evidence="7" key="2">
    <citation type="submission" date="2020-11" db="EMBL/GenBank/DDBJ databases">
        <title>The chromosome-scale genome resource for two endophytic Fusarium species: F. culmorum and F. pseudograminearum.</title>
        <authorList>
            <person name="Yuan Z."/>
        </authorList>
    </citation>
    <scope>NUCLEOTIDE SEQUENCE</scope>
    <source>
        <strain evidence="7">Class2-1B</strain>
    </source>
</reference>
<dbReference type="Gene3D" id="1.20.1250.20">
    <property type="entry name" value="MFS general substrate transporter like domains"/>
    <property type="match status" value="1"/>
</dbReference>
<evidence type="ECO:0000256" key="4">
    <source>
        <dbReference type="ARBA" id="ARBA00023136"/>
    </source>
</evidence>
<evidence type="ECO:0000313" key="6">
    <source>
        <dbReference type="EMBL" id="PTD09919.1"/>
    </source>
</evidence>
<feature type="transmembrane region" description="Helical" evidence="5">
    <location>
        <begin position="79"/>
        <end position="102"/>
    </location>
</feature>